<dbReference type="PANTHER" id="PTHR47566:SF1">
    <property type="entry name" value="PROTEIN NUD1"/>
    <property type="match status" value="1"/>
</dbReference>
<feature type="domain" description="DUF7619" evidence="6">
    <location>
        <begin position="613"/>
        <end position="742"/>
    </location>
</feature>
<gene>
    <name evidence="7" type="ORF">Q767_15455</name>
</gene>
<dbReference type="Pfam" id="PF24595">
    <property type="entry name" value="DUF7619"/>
    <property type="match status" value="1"/>
</dbReference>
<evidence type="ECO:0000256" key="3">
    <source>
        <dbReference type="ARBA" id="ARBA00022737"/>
    </source>
</evidence>
<accession>A0A0A2MMJ4</accession>
<reference evidence="7 8" key="2">
    <citation type="journal article" date="2015" name="Stand. Genomic Sci.">
        <title>High quality draft genomic sequence of Flavobacterium enshiense DK69(T) and comparison among Flavobacterium genomes.</title>
        <authorList>
            <person name="Zeng Z."/>
            <person name="Chen C."/>
            <person name="Du H."/>
            <person name="Wang G."/>
            <person name="Li M."/>
        </authorList>
    </citation>
    <scope>NUCLEOTIDE SEQUENCE [LARGE SCALE GENOMIC DNA]</scope>
    <source>
        <strain evidence="7 8">DK69</strain>
    </source>
</reference>
<dbReference type="InterPro" id="IPR047589">
    <property type="entry name" value="DUF11_rpt"/>
</dbReference>
<dbReference type="Pfam" id="PF18962">
    <property type="entry name" value="Por_Secre_tail"/>
    <property type="match status" value="1"/>
</dbReference>
<organism evidence="7 8">
    <name type="scientific">Flavobacterium enshiense DK69</name>
    <dbReference type="NCBI Taxonomy" id="1107311"/>
    <lineage>
        <taxon>Bacteria</taxon>
        <taxon>Pseudomonadati</taxon>
        <taxon>Bacteroidota</taxon>
        <taxon>Flavobacteriia</taxon>
        <taxon>Flavobacteriales</taxon>
        <taxon>Flavobacteriaceae</taxon>
        <taxon>Flavobacterium</taxon>
    </lineage>
</organism>
<sequence length="832" mass="91653">MVDDSCSNATTEIVNIPDPNFKAILLEANENNFIAQDSNQASLRIDGNNDGEIQLSEALQVFHLNINVSHANQASVESLLSLEGILSFSNLRSLACSGTGLSMLDLHGLSNVRNLFVNNNELTTIDLTGLSALELLWCTGNKFTTLDLTGFGLSNFNYLLCNDNPFLTSLNVAGMSSLQNLHSSYNPNLQEIRCNGNQLNALNLYGLPSLTNLNCRDNLISEFNISELSNLQILRCSGNLLTSLEVNNLSALLELHCSDNQLPSLEVNGLVNLQILHCNDNQLSELEVGNLSNLTELHCSDNLLTTLDLQNLFHLVELHCSDNQLETLFIKNGIAEELEIEDNPNLEYICADDFQLSNVLTEINTNGYINCTANTYCSFAPGGTFYTIQGSNKTDATGNGCDAADLPFQNAKFVIVSDNSTDAVIANGTGLYNFSVIAGTHTITPVLENQNYFNVTPPSATVIFPTQSSPFTQNFCYTPNGVHPDLEITAFPTTAAVPGFDVDYRIVFKNKGNTVQSGTINLEFDDAVLDFVDADPNVTNQSTDNLSWNFVNLQPFETREIEVTLNLNSPMEVPPVNEGDTLSYTATISSQVTDESPDDNEFEFSNPVINSFDPNDITCLEGETISKNKVGDYVHYMVRFENTGTYQARNIVIKDVIDGDKFDVGSLVVVKGSHNFYTNIKENKGEFIFENINLPFDDANNDGFVVFKIKTKPTLKEGDTFSKSASIFFDYNFPVETNTATTMVKTKIKQNSGFDSYFMIYPNPVKNRLTIEATETLNISSIRIYNQLGQLVLDVPNVQSISKLDVSALSSGTYFIKINSDRGVSNAKFIKQ</sequence>
<protein>
    <submittedName>
        <fullName evidence="7">Uncharacterized protein</fullName>
    </submittedName>
</protein>
<name>A0A0A2MMJ4_9FLAO</name>
<dbReference type="InterPro" id="IPR026444">
    <property type="entry name" value="Secre_tail"/>
</dbReference>
<dbReference type="InterPro" id="IPR052574">
    <property type="entry name" value="CDIRP"/>
</dbReference>
<evidence type="ECO:0000313" key="7">
    <source>
        <dbReference type="EMBL" id="KGO92791.1"/>
    </source>
</evidence>
<evidence type="ECO:0000259" key="6">
    <source>
        <dbReference type="Pfam" id="PF24595"/>
    </source>
</evidence>
<dbReference type="NCBIfam" id="TIGR04183">
    <property type="entry name" value="Por_Secre_tail"/>
    <property type="match status" value="1"/>
</dbReference>
<dbReference type="EMBL" id="JRLZ01000024">
    <property type="protein sequence ID" value="KGO92791.1"/>
    <property type="molecule type" value="Genomic_DNA"/>
</dbReference>
<dbReference type="NCBIfam" id="TIGR01451">
    <property type="entry name" value="B_ant_repeat"/>
    <property type="match status" value="1"/>
</dbReference>
<dbReference type="PATRIC" id="fig|1107311.5.peg.1616"/>
<evidence type="ECO:0000256" key="2">
    <source>
        <dbReference type="ARBA" id="ARBA00022729"/>
    </source>
</evidence>
<keyword evidence="3" id="KW-0677">Repeat</keyword>
<dbReference type="STRING" id="1107311.Q767_15455"/>
<dbReference type="eggNOG" id="COG4886">
    <property type="taxonomic scope" value="Bacteria"/>
</dbReference>
<feature type="domain" description="DUF11" evidence="4">
    <location>
        <begin position="485"/>
        <end position="601"/>
    </location>
</feature>
<dbReference type="InterPro" id="IPR001434">
    <property type="entry name" value="OmcB-like_DUF11"/>
</dbReference>
<reference evidence="8" key="1">
    <citation type="submission" date="2013-09" db="EMBL/GenBank/DDBJ databases">
        <authorList>
            <person name="Zeng Z."/>
            <person name="Chen C."/>
        </authorList>
    </citation>
    <scope>NUCLEOTIDE SEQUENCE [LARGE SCALE GENOMIC DNA]</scope>
    <source>
        <strain evidence="8">DK69</strain>
    </source>
</reference>
<dbReference type="PANTHER" id="PTHR47566">
    <property type="match status" value="1"/>
</dbReference>
<dbReference type="Pfam" id="PF01345">
    <property type="entry name" value="DUF11"/>
    <property type="match status" value="1"/>
</dbReference>
<dbReference type="Gene3D" id="3.80.10.10">
    <property type="entry name" value="Ribonuclease Inhibitor"/>
    <property type="match status" value="1"/>
</dbReference>
<comment type="caution">
    <text evidence="7">The sequence shown here is derived from an EMBL/GenBank/DDBJ whole genome shotgun (WGS) entry which is preliminary data.</text>
</comment>
<dbReference type="InterPro" id="IPR055353">
    <property type="entry name" value="DUF7619"/>
</dbReference>
<dbReference type="Proteomes" id="UP000030149">
    <property type="component" value="Unassembled WGS sequence"/>
</dbReference>
<dbReference type="SUPFAM" id="SSF52058">
    <property type="entry name" value="L domain-like"/>
    <property type="match status" value="1"/>
</dbReference>
<proteinExistence type="predicted"/>
<keyword evidence="2" id="KW-0732">Signal</keyword>
<dbReference type="InterPro" id="IPR032675">
    <property type="entry name" value="LRR_dom_sf"/>
</dbReference>
<keyword evidence="1" id="KW-0433">Leucine-rich repeat</keyword>
<evidence type="ECO:0000256" key="1">
    <source>
        <dbReference type="ARBA" id="ARBA00022614"/>
    </source>
</evidence>
<evidence type="ECO:0000313" key="8">
    <source>
        <dbReference type="Proteomes" id="UP000030149"/>
    </source>
</evidence>
<keyword evidence="8" id="KW-1185">Reference proteome</keyword>
<dbReference type="AlphaFoldDB" id="A0A0A2MMJ4"/>
<evidence type="ECO:0000259" key="4">
    <source>
        <dbReference type="Pfam" id="PF01345"/>
    </source>
</evidence>
<evidence type="ECO:0000259" key="5">
    <source>
        <dbReference type="Pfam" id="PF18962"/>
    </source>
</evidence>
<feature type="domain" description="Secretion system C-terminal sorting" evidence="5">
    <location>
        <begin position="760"/>
        <end position="830"/>
    </location>
</feature>
<dbReference type="GO" id="GO:0035591">
    <property type="term" value="F:signaling adaptor activity"/>
    <property type="evidence" value="ECO:0007669"/>
    <property type="project" value="TreeGrafter"/>
</dbReference>